<feature type="region of interest" description="Disordered" evidence="1">
    <location>
        <begin position="18"/>
        <end position="67"/>
    </location>
</feature>
<feature type="compositionally biased region" description="Pro residues" evidence="1">
    <location>
        <begin position="50"/>
        <end position="67"/>
    </location>
</feature>
<evidence type="ECO:0000313" key="2">
    <source>
        <dbReference type="EMBL" id="CAD7648876.1"/>
    </source>
</evidence>
<organism evidence="2">
    <name type="scientific">Oppiella nova</name>
    <dbReference type="NCBI Taxonomy" id="334625"/>
    <lineage>
        <taxon>Eukaryota</taxon>
        <taxon>Metazoa</taxon>
        <taxon>Ecdysozoa</taxon>
        <taxon>Arthropoda</taxon>
        <taxon>Chelicerata</taxon>
        <taxon>Arachnida</taxon>
        <taxon>Acari</taxon>
        <taxon>Acariformes</taxon>
        <taxon>Sarcoptiformes</taxon>
        <taxon>Oribatida</taxon>
        <taxon>Brachypylina</taxon>
        <taxon>Oppioidea</taxon>
        <taxon>Oppiidae</taxon>
        <taxon>Oppiella</taxon>
    </lineage>
</organism>
<reference evidence="2" key="1">
    <citation type="submission" date="2020-11" db="EMBL/GenBank/DDBJ databases">
        <authorList>
            <person name="Tran Van P."/>
        </authorList>
    </citation>
    <scope>NUCLEOTIDE SEQUENCE</scope>
</reference>
<keyword evidence="3" id="KW-1185">Reference proteome</keyword>
<dbReference type="EMBL" id="CAJPVJ010003368">
    <property type="protein sequence ID" value="CAG2167471.1"/>
    <property type="molecule type" value="Genomic_DNA"/>
</dbReference>
<protein>
    <submittedName>
        <fullName evidence="2">Uncharacterized protein</fullName>
    </submittedName>
</protein>
<accession>A0A7R9LVY0</accession>
<feature type="compositionally biased region" description="Polar residues" evidence="1">
    <location>
        <begin position="31"/>
        <end position="48"/>
    </location>
</feature>
<proteinExistence type="predicted"/>
<name>A0A7R9LVY0_9ACAR</name>
<sequence length="67" mass="7250">MVTARQLRLTVRSGLSPHQVIGYDSDDYNELSRSPTKANRARPTTTRASPPVPPVVKPSNGPPVPSK</sequence>
<dbReference type="EMBL" id="OC918193">
    <property type="protein sequence ID" value="CAD7648876.1"/>
    <property type="molecule type" value="Genomic_DNA"/>
</dbReference>
<dbReference type="Proteomes" id="UP000728032">
    <property type="component" value="Unassembled WGS sequence"/>
</dbReference>
<evidence type="ECO:0000313" key="3">
    <source>
        <dbReference type="Proteomes" id="UP000728032"/>
    </source>
</evidence>
<dbReference type="AlphaFoldDB" id="A0A7R9LVY0"/>
<evidence type="ECO:0000256" key="1">
    <source>
        <dbReference type="SAM" id="MobiDB-lite"/>
    </source>
</evidence>
<gene>
    <name evidence="2" type="ORF">ONB1V03_LOCUS6978</name>
</gene>